<reference evidence="1 2" key="1">
    <citation type="journal article" date="2017" name="Mol. Biol. Evol.">
        <title>The 4-celled Tetrabaena socialis nuclear genome reveals the essential components for genetic control of cell number at the origin of multicellularity in the volvocine lineage.</title>
        <authorList>
            <person name="Featherston J."/>
            <person name="Arakaki Y."/>
            <person name="Hanschen E.R."/>
            <person name="Ferris P.J."/>
            <person name="Michod R.E."/>
            <person name="Olson B.J.S.C."/>
            <person name="Nozaki H."/>
            <person name="Durand P.M."/>
        </authorList>
    </citation>
    <scope>NUCLEOTIDE SEQUENCE [LARGE SCALE GENOMIC DNA]</scope>
    <source>
        <strain evidence="1 2">NIES-571</strain>
    </source>
</reference>
<dbReference type="Proteomes" id="UP000236333">
    <property type="component" value="Unassembled WGS sequence"/>
</dbReference>
<keyword evidence="2" id="KW-1185">Reference proteome</keyword>
<gene>
    <name evidence="1" type="ORF">TSOC_012614</name>
</gene>
<evidence type="ECO:0000313" key="2">
    <source>
        <dbReference type="Proteomes" id="UP000236333"/>
    </source>
</evidence>
<sequence length="312" mass="34517">MIFPRVFREFLCWVGTTGMFLLPRLGINVVPHLPTIALAFGCNQLTSLTCELDRDYTPKMKEALEAWEALPEEERGECPLGRAEDHAHDAGRYAAKYITKAQPPGDNEHLLQAASHTETYVASLQGQPPPRLLGPEAVKTNLRRAMHVASGRHVVSLTMMAYVLTGNCTFEETFCTAALVFEPFLALALDGTSNAVPTTQRMVNTTDGSGYRLVSDVQDYLLRGDELGGVECSWFMVHMHYERVPLPADANELAAATVVRRPRGRPRNVAPVDNARAADRGHRFYIAKLEFNALIKSQRYVAATASAVSHHQ</sequence>
<proteinExistence type="predicted"/>
<organism evidence="1 2">
    <name type="scientific">Tetrabaena socialis</name>
    <dbReference type="NCBI Taxonomy" id="47790"/>
    <lineage>
        <taxon>Eukaryota</taxon>
        <taxon>Viridiplantae</taxon>
        <taxon>Chlorophyta</taxon>
        <taxon>core chlorophytes</taxon>
        <taxon>Chlorophyceae</taxon>
        <taxon>CS clade</taxon>
        <taxon>Chlamydomonadales</taxon>
        <taxon>Tetrabaenaceae</taxon>
        <taxon>Tetrabaena</taxon>
    </lineage>
</organism>
<dbReference type="AlphaFoldDB" id="A0A2J7ZMK1"/>
<dbReference type="EMBL" id="PGGS01000877">
    <property type="protein sequence ID" value="PNH01495.1"/>
    <property type="molecule type" value="Genomic_DNA"/>
</dbReference>
<evidence type="ECO:0000313" key="1">
    <source>
        <dbReference type="EMBL" id="PNH01495.1"/>
    </source>
</evidence>
<comment type="caution">
    <text evidence="1">The sequence shown here is derived from an EMBL/GenBank/DDBJ whole genome shotgun (WGS) entry which is preliminary data.</text>
</comment>
<name>A0A2J7ZMK1_9CHLO</name>
<dbReference type="OrthoDB" id="550887at2759"/>
<protein>
    <submittedName>
        <fullName evidence="1">Uncharacterized protein</fullName>
    </submittedName>
</protein>
<accession>A0A2J7ZMK1</accession>